<evidence type="ECO:0000313" key="1">
    <source>
        <dbReference type="EMBL" id="KXZ74201.1"/>
    </source>
</evidence>
<accession>A0A150I313</accession>
<dbReference type="PATRIC" id="fig|52133.18.peg.141"/>
<dbReference type="EMBL" id="JRUE01000022">
    <property type="protein sequence ID" value="KXZ74201.1"/>
    <property type="molecule type" value="Genomic_DNA"/>
</dbReference>
<organism evidence="1 2">
    <name type="scientific">Acinetobacter venetianus</name>
    <dbReference type="NCBI Taxonomy" id="52133"/>
    <lineage>
        <taxon>Bacteria</taxon>
        <taxon>Pseudomonadati</taxon>
        <taxon>Pseudomonadota</taxon>
        <taxon>Gammaproteobacteria</taxon>
        <taxon>Moraxellales</taxon>
        <taxon>Moraxellaceae</taxon>
        <taxon>Acinetobacter</taxon>
    </lineage>
</organism>
<name>A0A150I313_9GAMM</name>
<reference evidence="1 2" key="1">
    <citation type="journal article" date="2016" name="Sci. Rep.">
        <title>Genomic and phenotypic characterization of the species Acinetobacter venetianus.</title>
        <authorList>
            <person name="Fondi M."/>
            <person name="Maida I."/>
            <person name="Perrin E."/>
            <person name="Orlandini V."/>
            <person name="La Torre L."/>
            <person name="Bosi E."/>
            <person name="Negroni A."/>
            <person name="Zanaroli G."/>
            <person name="Fava F."/>
            <person name="Decorosi F."/>
            <person name="Giovannetti L."/>
            <person name="Viti C."/>
            <person name="Vaneechoutte M."/>
            <person name="Dijkshoorn L."/>
            <person name="Fani R."/>
        </authorList>
    </citation>
    <scope>NUCLEOTIDE SEQUENCE [LARGE SCALE GENOMIC DNA]</scope>
    <source>
        <strain evidence="1 2">LUH5627</strain>
    </source>
</reference>
<dbReference type="RefSeq" id="WP_061517841.1">
    <property type="nucleotide sequence ID" value="NZ_JRUE01000022.1"/>
</dbReference>
<sequence length="192" mass="22147">MREFTITEARRLIDKMRIRYGKKFTDFWAAVDEADLEQAMIEDFSGLTVQQLENGYNRMLHEPWPPCIQDFKIWCLQGSHWLTENEAWQQALAYEKSNQTISISVHVLKTIKEFKKGFDELNPRAESQSKAFKDMYVRIVSNAKLMGDVQTFTDPVGALKAPKEDERRITTCPPELMAQVKGINKNSNAGRA</sequence>
<protein>
    <submittedName>
        <fullName evidence="1">Uncharacterized protein</fullName>
    </submittedName>
</protein>
<comment type="caution">
    <text evidence="1">The sequence shown here is derived from an EMBL/GenBank/DDBJ whole genome shotgun (WGS) entry which is preliminary data.</text>
</comment>
<dbReference type="Proteomes" id="UP000075680">
    <property type="component" value="Unassembled WGS sequence"/>
</dbReference>
<dbReference type="AlphaFoldDB" id="A0A150I313"/>
<gene>
    <name evidence="1" type="ORF">AVENLUH5627_00136</name>
</gene>
<evidence type="ECO:0000313" key="2">
    <source>
        <dbReference type="Proteomes" id="UP000075680"/>
    </source>
</evidence>
<proteinExistence type="predicted"/>